<dbReference type="AlphaFoldDB" id="A0AAV9VEM0"/>
<evidence type="ECO:0008006" key="4">
    <source>
        <dbReference type="Google" id="ProtNLM"/>
    </source>
</evidence>
<comment type="caution">
    <text evidence="2">The sequence shown here is derived from an EMBL/GenBank/DDBJ whole genome shotgun (WGS) entry which is preliminary data.</text>
</comment>
<evidence type="ECO:0000313" key="2">
    <source>
        <dbReference type="EMBL" id="KAK6359489.1"/>
    </source>
</evidence>
<dbReference type="Pfam" id="PF09428">
    <property type="entry name" value="DUF2011"/>
    <property type="match status" value="1"/>
</dbReference>
<proteinExistence type="predicted"/>
<sequence length="299" mass="33380">MLDGSQTEIVTREALAPPRSPERPVQTVDWSAVLGYSIDDDDNDLQDVVDVDSHSDSNSESAKPVEVAFRLFAPTKDDAATPHVQNYTLPPSPPPEIEPALLSAAGLAGDLPQVAHFTDRDVENAHATHRPHSYYLTPPLENDDERAVRIRASAVSGDEVKMASGERWPGCELPWRVIKLDLVSGSSGEVRPSAAIVHQGMPEGAAIWDRRKRHRPNKKRRIILRKRRAAEEAKLKASSKNAIKKKNKKKTAEVAKAVQAVQVHKRTEEEDKEKRTRLNRLKKVRRKMKLKEKTAETTA</sequence>
<organism evidence="2 3">
    <name type="scientific">Orbilia brochopaga</name>
    <dbReference type="NCBI Taxonomy" id="3140254"/>
    <lineage>
        <taxon>Eukaryota</taxon>
        <taxon>Fungi</taxon>
        <taxon>Dikarya</taxon>
        <taxon>Ascomycota</taxon>
        <taxon>Pezizomycotina</taxon>
        <taxon>Orbiliomycetes</taxon>
        <taxon>Orbiliales</taxon>
        <taxon>Orbiliaceae</taxon>
        <taxon>Orbilia</taxon>
    </lineage>
</organism>
<protein>
    <recommendedName>
        <fullName evidence="4">Coiled-coil domain-containing protein 86</fullName>
    </recommendedName>
</protein>
<gene>
    <name evidence="2" type="ORF">TWF696_000645</name>
</gene>
<reference evidence="2 3" key="1">
    <citation type="submission" date="2019-10" db="EMBL/GenBank/DDBJ databases">
        <authorList>
            <person name="Palmer J.M."/>
        </authorList>
    </citation>
    <scope>NUCLEOTIDE SEQUENCE [LARGE SCALE GENOMIC DNA]</scope>
    <source>
        <strain evidence="2 3">TWF696</strain>
    </source>
</reference>
<feature type="region of interest" description="Disordered" evidence="1">
    <location>
        <begin position="1"/>
        <end position="63"/>
    </location>
</feature>
<feature type="compositionally biased region" description="Basic and acidic residues" evidence="1">
    <location>
        <begin position="265"/>
        <end position="276"/>
    </location>
</feature>
<accession>A0AAV9VEM0</accession>
<dbReference type="InterPro" id="IPR018555">
    <property type="entry name" value="C630.06c-like"/>
</dbReference>
<keyword evidence="3" id="KW-1185">Reference proteome</keyword>
<dbReference type="Proteomes" id="UP001375240">
    <property type="component" value="Unassembled WGS sequence"/>
</dbReference>
<name>A0AAV9VEM0_9PEZI</name>
<feature type="compositionally biased region" description="Acidic residues" evidence="1">
    <location>
        <begin position="38"/>
        <end position="50"/>
    </location>
</feature>
<evidence type="ECO:0000256" key="1">
    <source>
        <dbReference type="SAM" id="MobiDB-lite"/>
    </source>
</evidence>
<feature type="region of interest" description="Disordered" evidence="1">
    <location>
        <begin position="229"/>
        <end position="299"/>
    </location>
</feature>
<feature type="compositionally biased region" description="Basic residues" evidence="1">
    <location>
        <begin position="277"/>
        <end position="290"/>
    </location>
</feature>
<evidence type="ECO:0000313" key="3">
    <source>
        <dbReference type="Proteomes" id="UP001375240"/>
    </source>
</evidence>
<dbReference type="EMBL" id="JAVHNQ010000001">
    <property type="protein sequence ID" value="KAK6359489.1"/>
    <property type="molecule type" value="Genomic_DNA"/>
</dbReference>